<dbReference type="Proteomes" id="UP000823046">
    <property type="component" value="Unassembled WGS sequence"/>
</dbReference>
<gene>
    <name evidence="2" type="ORF">IE077_003276</name>
</gene>
<evidence type="ECO:0000256" key="1">
    <source>
        <dbReference type="SAM" id="MobiDB-lite"/>
    </source>
</evidence>
<keyword evidence="3" id="KW-1185">Reference proteome</keyword>
<name>A0ABQ7J8M2_9APIC</name>
<dbReference type="EMBL" id="JADAQX010000413">
    <property type="protein sequence ID" value="KAF8820341.1"/>
    <property type="molecule type" value="Genomic_DNA"/>
</dbReference>
<comment type="caution">
    <text evidence="2">The sequence shown here is derived from an EMBL/GenBank/DDBJ whole genome shotgun (WGS) entry which is preliminary data.</text>
</comment>
<feature type="compositionally biased region" description="Basic and acidic residues" evidence="1">
    <location>
        <begin position="97"/>
        <end position="109"/>
    </location>
</feature>
<feature type="region of interest" description="Disordered" evidence="1">
    <location>
        <begin position="97"/>
        <end position="138"/>
    </location>
</feature>
<sequence length="377" mass="42530">MESPLTAVETVSSSQEYTARREEHQESKFFQDTSSVPNLFLDTHSNFPSKKFCKEVARMWEINFDCTRLLSEIIEDYRCCIETNALRRRKEGIKKAKELKEKRSHEAASRKSLRLTQPTRISPSHEAETLSSASTSSLKDLTHTTTDFSAQEEKRVWDSYYQFGRDANKSFTGFGPDTTVQIMRHLLGRRRMIFSDTHILEIGHGLFPCASSLYHAFDTTGVYTGAEISPSASVEALRRCPLLQQLVADGSVEFVEVEGMQYFDKESLFRATVLESSTYSFSASGFSEEEGVHPPPTAPPRLVAGSIHLALAKSTLDYFTCRLDKNGKMSTWEEDLRIPLCVVELFDSLSTALCNPDETGKIKGHLVFVEPSDEWSI</sequence>
<accession>A0ABQ7J8M2</accession>
<feature type="compositionally biased region" description="Low complexity" evidence="1">
    <location>
        <begin position="129"/>
        <end position="138"/>
    </location>
</feature>
<organism evidence="2 3">
    <name type="scientific">Cardiosporidium cionae</name>
    <dbReference type="NCBI Taxonomy" id="476202"/>
    <lineage>
        <taxon>Eukaryota</taxon>
        <taxon>Sar</taxon>
        <taxon>Alveolata</taxon>
        <taxon>Apicomplexa</taxon>
        <taxon>Aconoidasida</taxon>
        <taxon>Nephromycida</taxon>
        <taxon>Cardiosporidium</taxon>
    </lineage>
</organism>
<evidence type="ECO:0000313" key="2">
    <source>
        <dbReference type="EMBL" id="KAF8820341.1"/>
    </source>
</evidence>
<protein>
    <submittedName>
        <fullName evidence="2">Uncharacterized protein</fullName>
    </submittedName>
</protein>
<evidence type="ECO:0000313" key="3">
    <source>
        <dbReference type="Proteomes" id="UP000823046"/>
    </source>
</evidence>
<reference evidence="2 3" key="1">
    <citation type="journal article" date="2020" name="bioRxiv">
        <title>Metabolic contributions of an alphaproteobacterial endosymbiont in the apicomplexan Cardiosporidium cionae.</title>
        <authorList>
            <person name="Hunter E.S."/>
            <person name="Paight C.J."/>
            <person name="Lane C.E."/>
        </authorList>
    </citation>
    <scope>NUCLEOTIDE SEQUENCE [LARGE SCALE GENOMIC DNA]</scope>
    <source>
        <strain evidence="2">ESH_2018</strain>
    </source>
</reference>
<proteinExistence type="predicted"/>